<dbReference type="EMBL" id="LXQA011167384">
    <property type="protein sequence ID" value="MCI87494.1"/>
    <property type="molecule type" value="Genomic_DNA"/>
</dbReference>
<comment type="caution">
    <text evidence="2">The sequence shown here is derived from an EMBL/GenBank/DDBJ whole genome shotgun (WGS) entry which is preliminary data.</text>
</comment>
<dbReference type="Proteomes" id="UP000265520">
    <property type="component" value="Unassembled WGS sequence"/>
</dbReference>
<organism evidence="2 3">
    <name type="scientific">Trifolium medium</name>
    <dbReference type="NCBI Taxonomy" id="97028"/>
    <lineage>
        <taxon>Eukaryota</taxon>
        <taxon>Viridiplantae</taxon>
        <taxon>Streptophyta</taxon>
        <taxon>Embryophyta</taxon>
        <taxon>Tracheophyta</taxon>
        <taxon>Spermatophyta</taxon>
        <taxon>Magnoliopsida</taxon>
        <taxon>eudicotyledons</taxon>
        <taxon>Gunneridae</taxon>
        <taxon>Pentapetalae</taxon>
        <taxon>rosids</taxon>
        <taxon>fabids</taxon>
        <taxon>Fabales</taxon>
        <taxon>Fabaceae</taxon>
        <taxon>Papilionoideae</taxon>
        <taxon>50 kb inversion clade</taxon>
        <taxon>NPAAA clade</taxon>
        <taxon>Hologalegina</taxon>
        <taxon>IRL clade</taxon>
        <taxon>Trifolieae</taxon>
        <taxon>Trifolium</taxon>
    </lineage>
</organism>
<feature type="region of interest" description="Disordered" evidence="1">
    <location>
        <begin position="19"/>
        <end position="40"/>
    </location>
</feature>
<feature type="non-terminal residue" evidence="2">
    <location>
        <position position="1"/>
    </location>
</feature>
<evidence type="ECO:0000313" key="2">
    <source>
        <dbReference type="EMBL" id="MCI87494.1"/>
    </source>
</evidence>
<dbReference type="AlphaFoldDB" id="A0A392VGH4"/>
<name>A0A392VGH4_9FABA</name>
<accession>A0A392VGH4</accession>
<protein>
    <submittedName>
        <fullName evidence="2">Uncharacterized protein</fullName>
    </submittedName>
</protein>
<evidence type="ECO:0000313" key="3">
    <source>
        <dbReference type="Proteomes" id="UP000265520"/>
    </source>
</evidence>
<sequence length="40" mass="4769">FIMGDELRLNFNRSHRKVQFPARRLPEHRRSPAKPTSPEP</sequence>
<proteinExistence type="predicted"/>
<evidence type="ECO:0000256" key="1">
    <source>
        <dbReference type="SAM" id="MobiDB-lite"/>
    </source>
</evidence>
<keyword evidence="3" id="KW-1185">Reference proteome</keyword>
<reference evidence="2 3" key="1">
    <citation type="journal article" date="2018" name="Front. Plant Sci.">
        <title>Red Clover (Trifolium pratense) and Zigzag Clover (T. medium) - A Picture of Genomic Similarities and Differences.</title>
        <authorList>
            <person name="Dluhosova J."/>
            <person name="Istvanek J."/>
            <person name="Nedelnik J."/>
            <person name="Repkova J."/>
        </authorList>
    </citation>
    <scope>NUCLEOTIDE SEQUENCE [LARGE SCALE GENOMIC DNA]</scope>
    <source>
        <strain evidence="3">cv. 10/8</strain>
        <tissue evidence="2">Leaf</tissue>
    </source>
</reference>